<dbReference type="RefSeq" id="WP_064802399.1">
    <property type="nucleotide sequence ID" value="NZ_CP016022.1"/>
</dbReference>
<dbReference type="Proteomes" id="UP000078572">
    <property type="component" value="Chromosome 1"/>
</dbReference>
<dbReference type="GeneID" id="61525324"/>
<accession>A0A191ZUQ3</accession>
<evidence type="ECO:0000313" key="2">
    <source>
        <dbReference type="Proteomes" id="UP000078572"/>
    </source>
</evidence>
<dbReference type="EMBL" id="CP016022">
    <property type="protein sequence ID" value="ANJ71823.1"/>
    <property type="molecule type" value="Genomic_DNA"/>
</dbReference>
<reference evidence="2" key="1">
    <citation type="submission" date="2016-06" db="EMBL/GenBank/DDBJ databases">
        <authorList>
            <person name="Xu Y."/>
            <person name="Nagy A."/>
            <person name="Yan X."/>
            <person name="Kim S.W."/>
            <person name="Haley B."/>
            <person name="Liu N.T."/>
            <person name="Nou X."/>
        </authorList>
    </citation>
    <scope>NUCLEOTIDE SEQUENCE [LARGE SCALE GENOMIC DNA]</scope>
    <source>
        <strain evidence="2">ATCC 49129</strain>
    </source>
</reference>
<dbReference type="AlphaFoldDB" id="A0A191ZUQ3"/>
<organism evidence="1 2">
    <name type="scientific">Ralstonia insidiosa</name>
    <dbReference type="NCBI Taxonomy" id="190721"/>
    <lineage>
        <taxon>Bacteria</taxon>
        <taxon>Pseudomonadati</taxon>
        <taxon>Pseudomonadota</taxon>
        <taxon>Betaproteobacteria</taxon>
        <taxon>Burkholderiales</taxon>
        <taxon>Burkholderiaceae</taxon>
        <taxon>Ralstonia</taxon>
    </lineage>
</organism>
<gene>
    <name evidence="1" type="ORF">A9Y76_04765</name>
</gene>
<keyword evidence="2" id="KW-1185">Reference proteome</keyword>
<dbReference type="OrthoDB" id="8929396at2"/>
<sequence>MDGYVAFGRALAAERNAREWQNYARNLETQIRQLKAKLSSTAQDHQLSREVSRRTAELYREEQALAAALDALQNKLAIELAKFSPNNPLVPRHFRAMIVEKATKAGLAPQQVKLKP</sequence>
<proteinExistence type="predicted"/>
<name>A0A191ZUQ3_9RALS</name>
<evidence type="ECO:0000313" key="1">
    <source>
        <dbReference type="EMBL" id="ANJ71823.1"/>
    </source>
</evidence>
<protein>
    <submittedName>
        <fullName evidence="1">Uncharacterized protein</fullName>
    </submittedName>
</protein>